<evidence type="ECO:0000256" key="1">
    <source>
        <dbReference type="ARBA" id="ARBA00004651"/>
    </source>
</evidence>
<comment type="caution">
    <text evidence="8">The sequence shown here is derived from an EMBL/GenBank/DDBJ whole genome shotgun (WGS) entry which is preliminary data.</text>
</comment>
<evidence type="ECO:0000256" key="4">
    <source>
        <dbReference type="ARBA" id="ARBA00022989"/>
    </source>
</evidence>
<dbReference type="GO" id="GO:0005886">
    <property type="term" value="C:plasma membrane"/>
    <property type="evidence" value="ECO:0007669"/>
    <property type="project" value="UniProtKB-SubCell"/>
</dbReference>
<feature type="transmembrane region" description="Helical" evidence="6">
    <location>
        <begin position="619"/>
        <end position="643"/>
    </location>
</feature>
<feature type="domain" description="ABC3 transporter permease C-terminal" evidence="7">
    <location>
        <begin position="82"/>
        <end position="203"/>
    </location>
</feature>
<feature type="transmembrane region" description="Helical" evidence="6">
    <location>
        <begin position="222"/>
        <end position="239"/>
    </location>
</feature>
<dbReference type="PANTHER" id="PTHR30287:SF2">
    <property type="entry name" value="BLL1001 PROTEIN"/>
    <property type="match status" value="1"/>
</dbReference>
<proteinExistence type="predicted"/>
<feature type="domain" description="ABC3 transporter permease C-terminal" evidence="7">
    <location>
        <begin position="537"/>
        <end position="642"/>
    </location>
</feature>
<keyword evidence="3 6" id="KW-0812">Transmembrane</keyword>
<comment type="subcellular location">
    <subcellularLocation>
        <location evidence="1">Cell membrane</location>
        <topology evidence="1">Multi-pass membrane protein</topology>
    </subcellularLocation>
</comment>
<evidence type="ECO:0000256" key="2">
    <source>
        <dbReference type="ARBA" id="ARBA00022475"/>
    </source>
</evidence>
<name>A0A2W2BF44_9ACTN</name>
<feature type="transmembrane region" description="Helical" evidence="6">
    <location>
        <begin position="578"/>
        <end position="599"/>
    </location>
</feature>
<feature type="transmembrane region" description="Helical" evidence="6">
    <location>
        <begin position="245"/>
        <end position="270"/>
    </location>
</feature>
<dbReference type="PANTHER" id="PTHR30287">
    <property type="entry name" value="MEMBRANE COMPONENT OF PREDICTED ABC SUPERFAMILY METABOLITE UPTAKE TRANSPORTER"/>
    <property type="match status" value="1"/>
</dbReference>
<dbReference type="Proteomes" id="UP000248764">
    <property type="component" value="Unassembled WGS sequence"/>
</dbReference>
<dbReference type="InterPro" id="IPR003838">
    <property type="entry name" value="ABC3_permease_C"/>
</dbReference>
<sequence>MSIAGTLTSPVTGPMSRLARQTVRTSWAAYLGAFVALASGVVLIATTVNLIASVDATLAHLGPAATQEQREQLDGLTSMFGIMSGVSMFMALFVVGSTFGFVIATRRRELGLLRLVGATGRQVRRLVLGESLAVALAASVAGCLVATPLVPPILALVRHVGVTDQHLIAPSPSLAWAIAAPTGLVVALLGAWRSSRRAAKVSPSAALREASIERGRPSLPQWIVGTICLAGVVAAALLAQRSDPLFMLVASMLLPEVVVIGIMCFGSLLIPRLAALLGRPFVHRDVAARIARDELRAAVRTTTSVAAPVLAISAIAGSMILSLSFTADWTSAQDRARLDAPLVVQTDPAHAQEAVTTIAADPDVRLADPRRITAIALADGDEEVDAVDVATATVARGLEAVDGSLDDLHGATVAVTETWVSDSGQDLGDHLPARIDGSPVDLRIVAVVHDAPGLYGELLVPTDLVAGQLAGTSPSELFVVLEPGADPAAVRARLAEQLAGAGSQVRTADEWIDAVTAETRRANSLGLTILLGPAGFYAAIAVVNATLIGATQRRRQHRTLALLGATGDQLRRTAIWQAVLITGAGLALGGLTTLLLGILTRRAISADLAGTGVEPAMTIPWLPLAAIGVTCGVLALAAALAGARPNRSSARA</sequence>
<feature type="transmembrane region" description="Helical" evidence="6">
    <location>
        <begin position="80"/>
        <end position="105"/>
    </location>
</feature>
<feature type="transmembrane region" description="Helical" evidence="6">
    <location>
        <begin position="174"/>
        <end position="192"/>
    </location>
</feature>
<evidence type="ECO:0000256" key="5">
    <source>
        <dbReference type="ARBA" id="ARBA00023136"/>
    </source>
</evidence>
<keyword evidence="9" id="KW-1185">Reference proteome</keyword>
<reference evidence="8 9" key="1">
    <citation type="submission" date="2018-01" db="EMBL/GenBank/DDBJ databases">
        <title>Draft genome sequence of Jiangella sp. GTF31.</title>
        <authorList>
            <person name="Sahin N."/>
            <person name="Ay H."/>
            <person name="Saygin H."/>
        </authorList>
    </citation>
    <scope>NUCLEOTIDE SEQUENCE [LARGE SCALE GENOMIC DNA]</scope>
    <source>
        <strain evidence="8 9">GTF31</strain>
    </source>
</reference>
<keyword evidence="5 6" id="KW-0472">Membrane</keyword>
<dbReference type="Pfam" id="PF02687">
    <property type="entry name" value="FtsX"/>
    <property type="match status" value="2"/>
</dbReference>
<feature type="transmembrane region" description="Helical" evidence="6">
    <location>
        <begin position="126"/>
        <end position="154"/>
    </location>
</feature>
<keyword evidence="2" id="KW-1003">Cell membrane</keyword>
<dbReference type="RefSeq" id="WP_111254639.1">
    <property type="nucleotide sequence ID" value="NZ_POTW01000020.1"/>
</dbReference>
<feature type="transmembrane region" description="Helical" evidence="6">
    <location>
        <begin position="27"/>
        <end position="52"/>
    </location>
</feature>
<evidence type="ECO:0000313" key="8">
    <source>
        <dbReference type="EMBL" id="PZF83910.1"/>
    </source>
</evidence>
<evidence type="ECO:0000256" key="6">
    <source>
        <dbReference type="SAM" id="Phobius"/>
    </source>
</evidence>
<feature type="transmembrane region" description="Helical" evidence="6">
    <location>
        <begin position="305"/>
        <end position="325"/>
    </location>
</feature>
<protein>
    <recommendedName>
        <fullName evidence="7">ABC3 transporter permease C-terminal domain-containing protein</fullName>
    </recommendedName>
</protein>
<evidence type="ECO:0000313" key="9">
    <source>
        <dbReference type="Proteomes" id="UP000248764"/>
    </source>
</evidence>
<dbReference type="InterPro" id="IPR038766">
    <property type="entry name" value="Membrane_comp_ABC_pdt"/>
</dbReference>
<evidence type="ECO:0000259" key="7">
    <source>
        <dbReference type="Pfam" id="PF02687"/>
    </source>
</evidence>
<evidence type="ECO:0000256" key="3">
    <source>
        <dbReference type="ARBA" id="ARBA00022692"/>
    </source>
</evidence>
<feature type="transmembrane region" description="Helical" evidence="6">
    <location>
        <begin position="525"/>
        <end position="548"/>
    </location>
</feature>
<organism evidence="8 9">
    <name type="scientific">Jiangella anatolica</name>
    <dbReference type="NCBI Taxonomy" id="2670374"/>
    <lineage>
        <taxon>Bacteria</taxon>
        <taxon>Bacillati</taxon>
        <taxon>Actinomycetota</taxon>
        <taxon>Actinomycetes</taxon>
        <taxon>Jiangellales</taxon>
        <taxon>Jiangellaceae</taxon>
        <taxon>Jiangella</taxon>
    </lineage>
</organism>
<gene>
    <name evidence="8" type="ORF">C1I92_10625</name>
</gene>
<accession>A0A2W2BF44</accession>
<dbReference type="EMBL" id="POTW01000020">
    <property type="protein sequence ID" value="PZF83910.1"/>
    <property type="molecule type" value="Genomic_DNA"/>
</dbReference>
<keyword evidence="4 6" id="KW-1133">Transmembrane helix</keyword>
<dbReference type="AlphaFoldDB" id="A0A2W2BF44"/>